<evidence type="ECO:0000256" key="1">
    <source>
        <dbReference type="SAM" id="MobiDB-lite"/>
    </source>
</evidence>
<evidence type="ECO:0000313" key="3">
    <source>
        <dbReference type="Proteomes" id="UP001159427"/>
    </source>
</evidence>
<gene>
    <name evidence="2" type="ORF">PEVE_00034832</name>
</gene>
<feature type="compositionally biased region" description="Polar residues" evidence="1">
    <location>
        <begin position="16"/>
        <end position="32"/>
    </location>
</feature>
<sequence length="189" mass="21872">MALNVDPNLDKRHLATQENRQVVTAYFKSNTSKGKDTMRPIFFVEDTAGDVKEDDADNDDGEDDENRSDDDDIDDFDEENDSKSEVNHKKKVNDEPHRKKQGKEKRWTLLKMNHLKRSQSLLVNMDQNAINRAGTTDRNSVILKKMKLLTVQAKGRMDKRSKDRPRLCRHHGFGSVLTRVVSYQLINFL</sequence>
<feature type="compositionally biased region" description="Basic and acidic residues" evidence="1">
    <location>
        <begin position="81"/>
        <end position="97"/>
    </location>
</feature>
<reference evidence="2 3" key="1">
    <citation type="submission" date="2022-05" db="EMBL/GenBank/DDBJ databases">
        <authorList>
            <consortium name="Genoscope - CEA"/>
            <person name="William W."/>
        </authorList>
    </citation>
    <scope>NUCLEOTIDE SEQUENCE [LARGE SCALE GENOMIC DNA]</scope>
</reference>
<dbReference type="Proteomes" id="UP001159427">
    <property type="component" value="Unassembled WGS sequence"/>
</dbReference>
<accession>A0ABN8ML63</accession>
<dbReference type="EMBL" id="CALNXI010000532">
    <property type="protein sequence ID" value="CAH3028756.1"/>
    <property type="molecule type" value="Genomic_DNA"/>
</dbReference>
<protein>
    <submittedName>
        <fullName evidence="2">Uncharacterized protein</fullName>
    </submittedName>
</protein>
<keyword evidence="3" id="KW-1185">Reference proteome</keyword>
<feature type="region of interest" description="Disordered" evidence="1">
    <location>
        <begin position="1"/>
        <end position="104"/>
    </location>
</feature>
<evidence type="ECO:0000313" key="2">
    <source>
        <dbReference type="EMBL" id="CAH3028756.1"/>
    </source>
</evidence>
<comment type="caution">
    <text evidence="2">The sequence shown here is derived from an EMBL/GenBank/DDBJ whole genome shotgun (WGS) entry which is preliminary data.</text>
</comment>
<feature type="non-terminal residue" evidence="2">
    <location>
        <position position="189"/>
    </location>
</feature>
<feature type="compositionally biased region" description="Acidic residues" evidence="1">
    <location>
        <begin position="52"/>
        <end position="80"/>
    </location>
</feature>
<organism evidence="2 3">
    <name type="scientific">Porites evermanni</name>
    <dbReference type="NCBI Taxonomy" id="104178"/>
    <lineage>
        <taxon>Eukaryota</taxon>
        <taxon>Metazoa</taxon>
        <taxon>Cnidaria</taxon>
        <taxon>Anthozoa</taxon>
        <taxon>Hexacorallia</taxon>
        <taxon>Scleractinia</taxon>
        <taxon>Fungiina</taxon>
        <taxon>Poritidae</taxon>
        <taxon>Porites</taxon>
    </lineage>
</organism>
<name>A0ABN8ML63_9CNID</name>
<proteinExistence type="predicted"/>